<evidence type="ECO:0008006" key="2">
    <source>
        <dbReference type="Google" id="ProtNLM"/>
    </source>
</evidence>
<sequence length="111" mass="12674">MKDSAFIWHVKAHGGGGFVARQALACGRPCIIKKKYAVIHNALTQYLFKDSVNCVDLDLGVERGIEKIREWSQPDRHREVCEATAKKFKKNANFAGEAERIKEWMNDLLKK</sequence>
<accession>X1LDE1</accession>
<comment type="caution">
    <text evidence="1">The sequence shown here is derived from an EMBL/GenBank/DDBJ whole genome shotgun (WGS) entry which is preliminary data.</text>
</comment>
<dbReference type="AlphaFoldDB" id="X1LDE1"/>
<protein>
    <recommendedName>
        <fullName evidence="2">Glycosyl transferase family 28 C-terminal domain-containing protein</fullName>
    </recommendedName>
</protein>
<reference evidence="1" key="1">
    <citation type="journal article" date="2014" name="Front. Microbiol.">
        <title>High frequency of phylogenetically diverse reductive dehalogenase-homologous genes in deep subseafloor sedimentary metagenomes.</title>
        <authorList>
            <person name="Kawai M."/>
            <person name="Futagami T."/>
            <person name="Toyoda A."/>
            <person name="Takaki Y."/>
            <person name="Nishi S."/>
            <person name="Hori S."/>
            <person name="Arai W."/>
            <person name="Tsubouchi T."/>
            <person name="Morono Y."/>
            <person name="Uchiyama I."/>
            <person name="Ito T."/>
            <person name="Fujiyama A."/>
            <person name="Inagaki F."/>
            <person name="Takami H."/>
        </authorList>
    </citation>
    <scope>NUCLEOTIDE SEQUENCE</scope>
    <source>
        <strain evidence="1">Expedition CK06-06</strain>
    </source>
</reference>
<evidence type="ECO:0000313" key="1">
    <source>
        <dbReference type="EMBL" id="GAI17113.1"/>
    </source>
</evidence>
<organism evidence="1">
    <name type="scientific">marine sediment metagenome</name>
    <dbReference type="NCBI Taxonomy" id="412755"/>
    <lineage>
        <taxon>unclassified sequences</taxon>
        <taxon>metagenomes</taxon>
        <taxon>ecological metagenomes</taxon>
    </lineage>
</organism>
<proteinExistence type="predicted"/>
<dbReference type="EMBL" id="BARV01006812">
    <property type="protein sequence ID" value="GAI17113.1"/>
    <property type="molecule type" value="Genomic_DNA"/>
</dbReference>
<name>X1LDE1_9ZZZZ</name>
<gene>
    <name evidence="1" type="ORF">S06H3_13944</name>
</gene>